<dbReference type="RefSeq" id="WP_111958508.1">
    <property type="nucleotide sequence ID" value="NZ_CP036313.1"/>
</dbReference>
<keyword evidence="2" id="KW-0472">Membrane</keyword>
<keyword evidence="2" id="KW-1133">Transmembrane helix</keyword>
<evidence type="ECO:0000313" key="6">
    <source>
        <dbReference type="Proteomes" id="UP000248798"/>
    </source>
</evidence>
<feature type="compositionally biased region" description="Low complexity" evidence="1">
    <location>
        <begin position="114"/>
        <end position="127"/>
    </location>
</feature>
<feature type="region of interest" description="Disordered" evidence="1">
    <location>
        <begin position="114"/>
        <end position="133"/>
    </location>
</feature>
<proteinExistence type="predicted"/>
<reference evidence="4 7" key="2">
    <citation type="submission" date="2019-02" db="EMBL/GenBank/DDBJ databases">
        <title>Complete genome sequence of Desulfobacter hydrogenophilus AcRS1.</title>
        <authorList>
            <person name="Marietou A."/>
            <person name="Lund M.B."/>
            <person name="Marshall I.P.G."/>
            <person name="Schreiber L."/>
            <person name="Jorgensen B."/>
        </authorList>
    </citation>
    <scope>NUCLEOTIDE SEQUENCE [LARGE SCALE GENOMIC DNA]</scope>
    <source>
        <strain evidence="4 7">AcRS1</strain>
    </source>
</reference>
<organism evidence="5 6">
    <name type="scientific">Desulfobacter hydrogenophilus</name>
    <dbReference type="NCBI Taxonomy" id="2291"/>
    <lineage>
        <taxon>Bacteria</taxon>
        <taxon>Pseudomonadati</taxon>
        <taxon>Thermodesulfobacteriota</taxon>
        <taxon>Desulfobacteria</taxon>
        <taxon>Desulfobacterales</taxon>
        <taxon>Desulfobacteraceae</taxon>
        <taxon>Desulfobacter</taxon>
    </lineage>
</organism>
<dbReference type="Proteomes" id="UP000293902">
    <property type="component" value="Chromosome"/>
</dbReference>
<dbReference type="EMBL" id="QLNI01000034">
    <property type="protein sequence ID" value="RAM00991.1"/>
    <property type="molecule type" value="Genomic_DNA"/>
</dbReference>
<reference evidence="5 6" key="1">
    <citation type="submission" date="2018-06" db="EMBL/GenBank/DDBJ databases">
        <title>Complete Genome Sequence of Desulfobacter hydrogenophilus (DSM3380).</title>
        <authorList>
            <person name="Marietou A."/>
            <person name="Schreiber L."/>
            <person name="Marshall I."/>
            <person name="Jorgensen B."/>
        </authorList>
    </citation>
    <scope>NUCLEOTIDE SEQUENCE [LARGE SCALE GENOMIC DNA]</scope>
    <source>
        <strain evidence="5 6">DSM 3380</strain>
    </source>
</reference>
<accession>A0A328F8P2</accession>
<name>A0A328F8P2_9BACT</name>
<evidence type="ECO:0000259" key="3">
    <source>
        <dbReference type="Pfam" id="PF11141"/>
    </source>
</evidence>
<dbReference type="Pfam" id="PF11141">
    <property type="entry name" value="DUF2914"/>
    <property type="match status" value="1"/>
</dbReference>
<keyword evidence="7" id="KW-1185">Reference proteome</keyword>
<dbReference type="EMBL" id="CP036313">
    <property type="protein sequence ID" value="QBH14648.1"/>
    <property type="molecule type" value="Genomic_DNA"/>
</dbReference>
<dbReference type="InterPro" id="IPR022606">
    <property type="entry name" value="DUF2914"/>
</dbReference>
<evidence type="ECO:0000256" key="1">
    <source>
        <dbReference type="SAM" id="MobiDB-lite"/>
    </source>
</evidence>
<evidence type="ECO:0000313" key="4">
    <source>
        <dbReference type="EMBL" id="QBH14648.1"/>
    </source>
</evidence>
<sequence length="257" mass="29343">MNRTSIEDRDKRLMKKFRNIIEKKEPLKQQTPPKRSWPVFTLAGFIIVASIIFIICHMIPERVLTDPSSTPEKFETDIPENSVSLDQYTVTDVEKLDPSNEKLAQALPSEPIPVVSSEEVPPHSEVVQTPKKEAPMETLPEIVSSTDVTIHELVICRGIKHRQYVSPGNRFSMGNGAKPVVWTWMNVLTDKPPQDLSHIYYLNGKRYCRVILPVRYPRTRTWSKVKLNRSAHAGSWRVDVVNSSGQIIARTEFTVEI</sequence>
<dbReference type="Proteomes" id="UP000248798">
    <property type="component" value="Unassembled WGS sequence"/>
</dbReference>
<evidence type="ECO:0000313" key="5">
    <source>
        <dbReference type="EMBL" id="RAM00991.1"/>
    </source>
</evidence>
<evidence type="ECO:0000313" key="7">
    <source>
        <dbReference type="Proteomes" id="UP000293902"/>
    </source>
</evidence>
<gene>
    <name evidence="5" type="ORF">DO021_16055</name>
    <name evidence="4" type="ORF">EYB58_17985</name>
</gene>
<protein>
    <submittedName>
        <fullName evidence="4">DUF2914 domain-containing protein</fullName>
    </submittedName>
</protein>
<keyword evidence="2" id="KW-0812">Transmembrane</keyword>
<dbReference type="AlphaFoldDB" id="A0A328F8P2"/>
<dbReference type="OrthoDB" id="5422983at2"/>
<evidence type="ECO:0000256" key="2">
    <source>
        <dbReference type="SAM" id="Phobius"/>
    </source>
</evidence>
<feature type="transmembrane region" description="Helical" evidence="2">
    <location>
        <begin position="37"/>
        <end position="60"/>
    </location>
</feature>
<feature type="domain" description="DUF2914" evidence="3">
    <location>
        <begin position="194"/>
        <end position="255"/>
    </location>
</feature>